<evidence type="ECO:0000256" key="1">
    <source>
        <dbReference type="ARBA" id="ARBA00006485"/>
    </source>
</evidence>
<gene>
    <name evidence="8" type="ORF">TRICI_002521</name>
</gene>
<dbReference type="InterPro" id="IPR000719">
    <property type="entry name" value="Prot_kinase_dom"/>
</dbReference>
<dbReference type="Pfam" id="PF00069">
    <property type="entry name" value="Pkinase"/>
    <property type="match status" value="1"/>
</dbReference>
<dbReference type="GO" id="GO:0005524">
    <property type="term" value="F:ATP binding"/>
    <property type="evidence" value="ECO:0007669"/>
    <property type="project" value="UniProtKB-KW"/>
</dbReference>
<dbReference type="AlphaFoldDB" id="A0A642V6L3"/>
<dbReference type="InterPro" id="IPR050117">
    <property type="entry name" value="MAPK"/>
</dbReference>
<dbReference type="VEuPathDB" id="FungiDB:TRICI_002521"/>
<dbReference type="OrthoDB" id="2158884at2759"/>
<keyword evidence="2" id="KW-0723">Serine/threonine-protein kinase</keyword>
<evidence type="ECO:0000256" key="6">
    <source>
        <dbReference type="ARBA" id="ARBA00022840"/>
    </source>
</evidence>
<sequence length="338" mass="38453">MQDAESYANLREVEFLSRVSPHQNLVRAHEIFVDNAMLQCHIVMESMEMNLYDLIKSRNGMYFPSRAIKELLYQIASGLNHIHQHGFFHRDVKPENILITPNSGQLQSYSLKLADFGLSRHVSCKDPYTTYVSTRWYRAPELIFRCSEYTYCIDIWAFGAVAAELANLRPLFPGKDEMDLIERHISVLGTPDVSIFAGYWDHFYTFMSSSGFSIEPHVGLSPSQLLHNEDYDLALLISYCIKWNPEMRISASALLRLPYFQSLNEPVQHLHRHTVNMNLPGNQNLVQTQSINPALCSSTTLSQGSSSVTSSATYSSNLSENKAKPLVSHLADYQNTYV</sequence>
<dbReference type="SMART" id="SM00220">
    <property type="entry name" value="S_TKc"/>
    <property type="match status" value="1"/>
</dbReference>
<keyword evidence="9" id="KW-1185">Reference proteome</keyword>
<dbReference type="Gene3D" id="1.10.510.10">
    <property type="entry name" value="Transferase(Phosphotransferase) domain 1"/>
    <property type="match status" value="1"/>
</dbReference>
<proteinExistence type="inferred from homology"/>
<reference evidence="8" key="1">
    <citation type="journal article" date="2019" name="G3 (Bethesda)">
        <title>Genome Assemblies of Two Rare Opportunistic Yeast Pathogens: Diutina rugosa (syn. Candida rugosa) and Trichomonascus ciferrii (syn. Candida ciferrii).</title>
        <authorList>
            <person name="Mixao V."/>
            <person name="Saus E."/>
            <person name="Hansen A.P."/>
            <person name="Lass-Florl C."/>
            <person name="Gabaldon T."/>
        </authorList>
    </citation>
    <scope>NUCLEOTIDE SEQUENCE</scope>
    <source>
        <strain evidence="8">CBS 4856</strain>
    </source>
</reference>
<dbReference type="Gene3D" id="3.30.200.20">
    <property type="entry name" value="Phosphorylase Kinase, domain 1"/>
    <property type="match status" value="1"/>
</dbReference>
<dbReference type="PROSITE" id="PS00108">
    <property type="entry name" value="PROTEIN_KINASE_ST"/>
    <property type="match status" value="1"/>
</dbReference>
<dbReference type="InterPro" id="IPR011009">
    <property type="entry name" value="Kinase-like_dom_sf"/>
</dbReference>
<keyword evidence="3" id="KW-0808">Transferase</keyword>
<dbReference type="PANTHER" id="PTHR24055">
    <property type="entry name" value="MITOGEN-ACTIVATED PROTEIN KINASE"/>
    <property type="match status" value="1"/>
</dbReference>
<evidence type="ECO:0000256" key="3">
    <source>
        <dbReference type="ARBA" id="ARBA00022679"/>
    </source>
</evidence>
<dbReference type="InterPro" id="IPR008271">
    <property type="entry name" value="Ser/Thr_kinase_AS"/>
</dbReference>
<protein>
    <recommendedName>
        <fullName evidence="7">Protein kinase domain-containing protein</fullName>
    </recommendedName>
</protein>
<dbReference type="SUPFAM" id="SSF56112">
    <property type="entry name" value="Protein kinase-like (PK-like)"/>
    <property type="match status" value="1"/>
</dbReference>
<accession>A0A642V6L3</accession>
<comment type="caution">
    <text evidence="8">The sequence shown here is derived from an EMBL/GenBank/DDBJ whole genome shotgun (WGS) entry which is preliminary data.</text>
</comment>
<evidence type="ECO:0000256" key="4">
    <source>
        <dbReference type="ARBA" id="ARBA00022741"/>
    </source>
</evidence>
<comment type="similarity">
    <text evidence="1">Belongs to the protein kinase superfamily. CMGC Ser/Thr protein kinase family. CDC2/CDKX subfamily.</text>
</comment>
<evidence type="ECO:0000313" key="8">
    <source>
        <dbReference type="EMBL" id="KAA8915337.1"/>
    </source>
</evidence>
<keyword evidence="4" id="KW-0547">Nucleotide-binding</keyword>
<dbReference type="GO" id="GO:0004674">
    <property type="term" value="F:protein serine/threonine kinase activity"/>
    <property type="evidence" value="ECO:0007669"/>
    <property type="project" value="UniProtKB-KW"/>
</dbReference>
<dbReference type="EMBL" id="SWFS01000173">
    <property type="protein sequence ID" value="KAA8915337.1"/>
    <property type="molecule type" value="Genomic_DNA"/>
</dbReference>
<evidence type="ECO:0000313" key="9">
    <source>
        <dbReference type="Proteomes" id="UP000761534"/>
    </source>
</evidence>
<dbReference type="FunFam" id="1.10.510.10:FF:000624">
    <property type="entry name" value="Mitogen-activated protein kinase"/>
    <property type="match status" value="1"/>
</dbReference>
<evidence type="ECO:0000256" key="5">
    <source>
        <dbReference type="ARBA" id="ARBA00022777"/>
    </source>
</evidence>
<keyword evidence="6" id="KW-0067">ATP-binding</keyword>
<dbReference type="PROSITE" id="PS50011">
    <property type="entry name" value="PROTEIN_KINASE_DOM"/>
    <property type="match status" value="1"/>
</dbReference>
<keyword evidence="5" id="KW-0418">Kinase</keyword>
<name>A0A642V6L3_9ASCO</name>
<dbReference type="Proteomes" id="UP000761534">
    <property type="component" value="Unassembled WGS sequence"/>
</dbReference>
<evidence type="ECO:0000259" key="7">
    <source>
        <dbReference type="PROSITE" id="PS50011"/>
    </source>
</evidence>
<feature type="domain" description="Protein kinase" evidence="7">
    <location>
        <begin position="1"/>
        <end position="260"/>
    </location>
</feature>
<evidence type="ECO:0000256" key="2">
    <source>
        <dbReference type="ARBA" id="ARBA00022527"/>
    </source>
</evidence>
<organism evidence="8 9">
    <name type="scientific">Trichomonascus ciferrii</name>
    <dbReference type="NCBI Taxonomy" id="44093"/>
    <lineage>
        <taxon>Eukaryota</taxon>
        <taxon>Fungi</taxon>
        <taxon>Dikarya</taxon>
        <taxon>Ascomycota</taxon>
        <taxon>Saccharomycotina</taxon>
        <taxon>Dipodascomycetes</taxon>
        <taxon>Dipodascales</taxon>
        <taxon>Trichomonascaceae</taxon>
        <taxon>Trichomonascus</taxon>
        <taxon>Trichomonascus ciferrii complex</taxon>
    </lineage>
</organism>